<keyword evidence="1" id="KW-0328">Glycosyltransferase</keyword>
<accession>A0A1Q8ZKZ5</accession>
<proteinExistence type="predicted"/>
<organism evidence="1 2">
    <name type="scientific">Symbiodinium microadriaticum</name>
    <name type="common">Dinoflagellate</name>
    <name type="synonym">Zooxanthella microadriatica</name>
    <dbReference type="NCBI Taxonomy" id="2951"/>
    <lineage>
        <taxon>Eukaryota</taxon>
        <taxon>Sar</taxon>
        <taxon>Alveolata</taxon>
        <taxon>Dinophyceae</taxon>
        <taxon>Suessiales</taxon>
        <taxon>Symbiodiniaceae</taxon>
        <taxon>Symbiodinium</taxon>
    </lineage>
</organism>
<dbReference type="GO" id="GO:0016757">
    <property type="term" value="F:glycosyltransferase activity"/>
    <property type="evidence" value="ECO:0007669"/>
    <property type="project" value="UniProtKB-KW"/>
</dbReference>
<name>A0A1Q8ZKZ5_SYMMI</name>
<sequence length="40" mass="4279">MAACGWNDGALAPFSADPTVVLRSDWFPGAGWLMAKRIAQ</sequence>
<dbReference type="AlphaFoldDB" id="A0A1Q8ZKZ5"/>
<dbReference type="Proteomes" id="UP000186817">
    <property type="component" value="Unassembled WGS sequence"/>
</dbReference>
<gene>
    <name evidence="1" type="primary">GNTI</name>
    <name evidence="1" type="ORF">AK812_SmicGene48764</name>
</gene>
<comment type="caution">
    <text evidence="1">The sequence shown here is derived from an EMBL/GenBank/DDBJ whole genome shotgun (WGS) entry which is preliminary data.</text>
</comment>
<protein>
    <submittedName>
        <fullName evidence="1">Alpha-1,3-mannosyl-glycoprotein 2-beta-N-acetylglucosaminyltransferase</fullName>
    </submittedName>
</protein>
<dbReference type="EMBL" id="LSRX01008799">
    <property type="protein sequence ID" value="OLP42565.1"/>
    <property type="molecule type" value="Genomic_DNA"/>
</dbReference>
<keyword evidence="1" id="KW-0808">Transferase</keyword>
<reference evidence="1 2" key="1">
    <citation type="submission" date="2016-02" db="EMBL/GenBank/DDBJ databases">
        <title>Genome analysis of coral dinoflagellate symbionts highlights evolutionary adaptations to a symbiotic lifestyle.</title>
        <authorList>
            <person name="Aranda M."/>
            <person name="Li Y."/>
            <person name="Liew Y.J."/>
            <person name="Baumgarten S."/>
            <person name="Simakov O."/>
            <person name="Wilson M."/>
            <person name="Piel J."/>
            <person name="Ashoor H."/>
            <person name="Bougouffa S."/>
            <person name="Bajic V.B."/>
            <person name="Ryu T."/>
            <person name="Ravasi T."/>
            <person name="Bayer T."/>
            <person name="Micklem G."/>
            <person name="Kim H."/>
            <person name="Bhak J."/>
            <person name="Lajeunesse T.C."/>
            <person name="Voolstra C.R."/>
        </authorList>
    </citation>
    <scope>NUCLEOTIDE SEQUENCE [LARGE SCALE GENOMIC DNA]</scope>
    <source>
        <strain evidence="1 2">CCMP2467</strain>
    </source>
</reference>
<evidence type="ECO:0000313" key="2">
    <source>
        <dbReference type="Proteomes" id="UP000186817"/>
    </source>
</evidence>
<keyword evidence="2" id="KW-1185">Reference proteome</keyword>
<feature type="non-terminal residue" evidence="1">
    <location>
        <position position="40"/>
    </location>
</feature>
<evidence type="ECO:0000313" key="1">
    <source>
        <dbReference type="EMBL" id="OLP42565.1"/>
    </source>
</evidence>
<dbReference type="OrthoDB" id="440755at2759"/>